<proteinExistence type="predicted"/>
<name>A0A9Q2FJ35_GLUJA</name>
<feature type="domain" description="Glycosyl transferase family 1" evidence="2">
    <location>
        <begin position="175"/>
        <end position="338"/>
    </location>
</feature>
<evidence type="ECO:0000313" key="3">
    <source>
        <dbReference type="EMBL" id="MBF0869485.1"/>
    </source>
</evidence>
<dbReference type="SUPFAM" id="SSF53756">
    <property type="entry name" value="UDP-Glycosyltransferase/glycogen phosphorylase"/>
    <property type="match status" value="1"/>
</dbReference>
<reference evidence="3" key="1">
    <citation type="submission" date="2020-04" db="EMBL/GenBank/DDBJ databases">
        <authorList>
            <person name="Sombolestani A."/>
        </authorList>
    </citation>
    <scope>NUCLEOTIDE SEQUENCE</scope>
    <source>
        <strain evidence="3">R71697</strain>
    </source>
</reference>
<evidence type="ECO:0000259" key="2">
    <source>
        <dbReference type="Pfam" id="PF00534"/>
    </source>
</evidence>
<dbReference type="AlphaFoldDB" id="A0A9Q2FJ35"/>
<sequence>MSGKAKKAVSLRVLTVLPPRESYAEGHAGAIALLVSRLAQPGDRITGKAITDVPLPGGSFVPLEISGWPLPQRLKYGMACLSEARDFKPDLIEVHNRPDLALFLSRFAPVRLILHNDPCSMRGAKTPAQRQRLAERLLVCGVSHWVAERFSDRCGPLSVAIQPNCITLEDIPEVRPRQQTVLFAGRVVADKGVDAFVRAWATIRSRYPGWTATLMGADRFGPDSPETPFLARLRPEAEKVGVFMTGYQPHARILDAMAEAAIVVVPSRWSEPFGMTALEAMACGAAVIVSPVGALPDVVGEAALLASPDAPGALEGALCHLMDQAALRSELGQKGRERAAMFGLEQARAQLLELRQQAVSFSRGSAVP</sequence>
<comment type="caution">
    <text evidence="3">The sequence shown here is derived from an EMBL/GenBank/DDBJ whole genome shotgun (WGS) entry which is preliminary data.</text>
</comment>
<protein>
    <submittedName>
        <fullName evidence="3">Glycosyltransferase family 4 protein</fullName>
    </submittedName>
</protein>
<dbReference type="Pfam" id="PF00534">
    <property type="entry name" value="Glycos_transf_1"/>
    <property type="match status" value="1"/>
</dbReference>
<dbReference type="EMBL" id="JABCQN010000001">
    <property type="protein sequence ID" value="MBF0869485.1"/>
    <property type="molecule type" value="Genomic_DNA"/>
</dbReference>
<dbReference type="Proteomes" id="UP000661006">
    <property type="component" value="Unassembled WGS sequence"/>
</dbReference>
<evidence type="ECO:0000256" key="1">
    <source>
        <dbReference type="ARBA" id="ARBA00022679"/>
    </source>
</evidence>
<dbReference type="InterPro" id="IPR001296">
    <property type="entry name" value="Glyco_trans_1"/>
</dbReference>
<organism evidence="3 4">
    <name type="scientific">Gluconobacter japonicus</name>
    <dbReference type="NCBI Taxonomy" id="376620"/>
    <lineage>
        <taxon>Bacteria</taxon>
        <taxon>Pseudomonadati</taxon>
        <taxon>Pseudomonadota</taxon>
        <taxon>Alphaproteobacteria</taxon>
        <taxon>Acetobacterales</taxon>
        <taxon>Acetobacteraceae</taxon>
        <taxon>Gluconobacter</taxon>
    </lineage>
</organism>
<evidence type="ECO:0000313" key="4">
    <source>
        <dbReference type="Proteomes" id="UP000661006"/>
    </source>
</evidence>
<dbReference type="Gene3D" id="3.40.50.2000">
    <property type="entry name" value="Glycogen Phosphorylase B"/>
    <property type="match status" value="2"/>
</dbReference>
<dbReference type="GO" id="GO:0016757">
    <property type="term" value="F:glycosyltransferase activity"/>
    <property type="evidence" value="ECO:0007669"/>
    <property type="project" value="InterPro"/>
</dbReference>
<accession>A0A9Q2FJ35</accession>
<dbReference type="CDD" id="cd03801">
    <property type="entry name" value="GT4_PimA-like"/>
    <property type="match status" value="1"/>
</dbReference>
<dbReference type="PANTHER" id="PTHR46401">
    <property type="entry name" value="GLYCOSYLTRANSFERASE WBBK-RELATED"/>
    <property type="match status" value="1"/>
</dbReference>
<gene>
    <name evidence="3" type="ORF">HKD32_01255</name>
</gene>
<reference evidence="3" key="2">
    <citation type="submission" date="2020-11" db="EMBL/GenBank/DDBJ databases">
        <title>Description of novel Gluconobacter species.</title>
        <authorList>
            <person name="Cleenwerck I."/>
            <person name="Cnockaert M."/>
            <person name="Borremans W."/>
            <person name="Wieme A.D."/>
            <person name="De Vuyst L."/>
            <person name="Vandamme P."/>
        </authorList>
    </citation>
    <scope>NUCLEOTIDE SEQUENCE</scope>
    <source>
        <strain evidence="3">R71697</strain>
    </source>
</reference>
<dbReference type="PANTHER" id="PTHR46401:SF2">
    <property type="entry name" value="GLYCOSYLTRANSFERASE WBBK-RELATED"/>
    <property type="match status" value="1"/>
</dbReference>
<dbReference type="GO" id="GO:0009103">
    <property type="term" value="P:lipopolysaccharide biosynthetic process"/>
    <property type="evidence" value="ECO:0007669"/>
    <property type="project" value="TreeGrafter"/>
</dbReference>
<keyword evidence="1" id="KW-0808">Transferase</keyword>